<evidence type="ECO:0000313" key="3">
    <source>
        <dbReference type="Proteomes" id="UP000198970"/>
    </source>
</evidence>
<sequence length="152" mass="17155">MNCNCESNDQECMLNGCLFFTSAKLARELGKMADEAFSKTGLSPSHAMLLYIVNLKGGIPQKEIGEMLHLTPSTITRLLERLERKGLIAKQAEGKNVYLNTTPEGLTMQDDILTAWNQLQEKYKDVLTEDETLKFIEISNKLLESLDDKKIK</sequence>
<dbReference type="PANTHER" id="PTHR33164:SF101">
    <property type="entry name" value="TRANSCRIPTIONAL REPRESSOR MPRA"/>
    <property type="match status" value="1"/>
</dbReference>
<dbReference type="InterPro" id="IPR012318">
    <property type="entry name" value="HTH_CRP"/>
</dbReference>
<evidence type="ECO:0000259" key="1">
    <source>
        <dbReference type="PROSITE" id="PS50995"/>
    </source>
</evidence>
<dbReference type="RefSeq" id="WP_100042416.1">
    <property type="nucleotide sequence ID" value="NZ_LT630003.1"/>
</dbReference>
<dbReference type="SUPFAM" id="SSF46785">
    <property type="entry name" value="Winged helix' DNA-binding domain"/>
    <property type="match status" value="1"/>
</dbReference>
<dbReference type="Gene3D" id="1.10.10.10">
    <property type="entry name" value="Winged helix-like DNA-binding domain superfamily/Winged helix DNA-binding domain"/>
    <property type="match status" value="1"/>
</dbReference>
<dbReference type="InterPro" id="IPR000835">
    <property type="entry name" value="HTH_MarR-typ"/>
</dbReference>
<dbReference type="PROSITE" id="PS50995">
    <property type="entry name" value="HTH_MARR_2"/>
    <property type="match status" value="1"/>
</dbReference>
<dbReference type="PRINTS" id="PR00598">
    <property type="entry name" value="HTHMARR"/>
</dbReference>
<gene>
    <name evidence="2" type="ORF">SAMN02745906_2347</name>
</gene>
<protein>
    <submittedName>
        <fullName evidence="2">DNA-binding transcriptional regulator, MarR family</fullName>
    </submittedName>
</protein>
<dbReference type="Proteomes" id="UP000198970">
    <property type="component" value="Chromosome I"/>
</dbReference>
<dbReference type="GO" id="GO:0003677">
    <property type="term" value="F:DNA binding"/>
    <property type="evidence" value="ECO:0007669"/>
    <property type="project" value="UniProtKB-KW"/>
</dbReference>
<accession>A0ABY1CAC1</accession>
<dbReference type="SMART" id="SM00419">
    <property type="entry name" value="HTH_CRP"/>
    <property type="match status" value="1"/>
</dbReference>
<dbReference type="InterPro" id="IPR039422">
    <property type="entry name" value="MarR/SlyA-like"/>
</dbReference>
<evidence type="ECO:0000313" key="2">
    <source>
        <dbReference type="EMBL" id="SET84312.1"/>
    </source>
</evidence>
<feature type="domain" description="HTH marR-type" evidence="1">
    <location>
        <begin position="15"/>
        <end position="144"/>
    </location>
</feature>
<keyword evidence="3" id="KW-1185">Reference proteome</keyword>
<reference evidence="2 3" key="1">
    <citation type="submission" date="2016-10" db="EMBL/GenBank/DDBJ databases">
        <authorList>
            <person name="Varghese N."/>
            <person name="Submissions S."/>
        </authorList>
    </citation>
    <scope>NUCLEOTIDE SEQUENCE [LARGE SCALE GENOMIC DNA]</scope>
    <source>
        <strain evidence="2 3">ATCC 19403</strain>
    </source>
</reference>
<dbReference type="Pfam" id="PF01047">
    <property type="entry name" value="MarR"/>
    <property type="match status" value="1"/>
</dbReference>
<organism evidence="2 3">
    <name type="scientific">Lacrimispora sphenoides JCM 1415</name>
    <dbReference type="NCBI Taxonomy" id="1297793"/>
    <lineage>
        <taxon>Bacteria</taxon>
        <taxon>Bacillati</taxon>
        <taxon>Bacillota</taxon>
        <taxon>Clostridia</taxon>
        <taxon>Lachnospirales</taxon>
        <taxon>Lachnospiraceae</taxon>
        <taxon>Lacrimispora</taxon>
    </lineage>
</organism>
<keyword evidence="2" id="KW-0238">DNA-binding</keyword>
<dbReference type="EMBL" id="LT630003">
    <property type="protein sequence ID" value="SET84312.1"/>
    <property type="molecule type" value="Genomic_DNA"/>
</dbReference>
<dbReference type="SMART" id="SM00347">
    <property type="entry name" value="HTH_MARR"/>
    <property type="match status" value="1"/>
</dbReference>
<dbReference type="InterPro" id="IPR036388">
    <property type="entry name" value="WH-like_DNA-bd_sf"/>
</dbReference>
<dbReference type="InterPro" id="IPR036390">
    <property type="entry name" value="WH_DNA-bd_sf"/>
</dbReference>
<name>A0ABY1CAC1_9FIRM</name>
<dbReference type="PANTHER" id="PTHR33164">
    <property type="entry name" value="TRANSCRIPTIONAL REGULATOR, MARR FAMILY"/>
    <property type="match status" value="1"/>
</dbReference>
<proteinExistence type="predicted"/>